<organism evidence="1 2">
    <name type="scientific">Allacma fusca</name>
    <dbReference type="NCBI Taxonomy" id="39272"/>
    <lineage>
        <taxon>Eukaryota</taxon>
        <taxon>Metazoa</taxon>
        <taxon>Ecdysozoa</taxon>
        <taxon>Arthropoda</taxon>
        <taxon>Hexapoda</taxon>
        <taxon>Collembola</taxon>
        <taxon>Symphypleona</taxon>
        <taxon>Sminthuridae</taxon>
        <taxon>Allacma</taxon>
    </lineage>
</organism>
<sequence>MPLRLGKRQVQVVLVTRGHLKIPFSVSMKDYRCRKSRLYRARKQLLMFHFKCHTFAQALTLIFGSGE</sequence>
<evidence type="ECO:0000313" key="2">
    <source>
        <dbReference type="Proteomes" id="UP000708208"/>
    </source>
</evidence>
<accession>A0A8J2JGI4</accession>
<evidence type="ECO:0000313" key="1">
    <source>
        <dbReference type="EMBL" id="CAG7719803.1"/>
    </source>
</evidence>
<dbReference type="AlphaFoldDB" id="A0A8J2JGI4"/>
<protein>
    <submittedName>
        <fullName evidence="1">Uncharacterized protein</fullName>
    </submittedName>
</protein>
<comment type="caution">
    <text evidence="1">The sequence shown here is derived from an EMBL/GenBank/DDBJ whole genome shotgun (WGS) entry which is preliminary data.</text>
</comment>
<reference evidence="1" key="1">
    <citation type="submission" date="2021-06" db="EMBL/GenBank/DDBJ databases">
        <authorList>
            <person name="Hodson N. C."/>
            <person name="Mongue J. A."/>
            <person name="Jaron S. K."/>
        </authorList>
    </citation>
    <scope>NUCLEOTIDE SEQUENCE</scope>
</reference>
<dbReference type="EMBL" id="CAJVCH010064715">
    <property type="protein sequence ID" value="CAG7719803.1"/>
    <property type="molecule type" value="Genomic_DNA"/>
</dbReference>
<name>A0A8J2JGI4_9HEXA</name>
<proteinExistence type="predicted"/>
<keyword evidence="2" id="KW-1185">Reference proteome</keyword>
<dbReference type="Proteomes" id="UP000708208">
    <property type="component" value="Unassembled WGS sequence"/>
</dbReference>
<gene>
    <name evidence="1" type="ORF">AFUS01_LOCUS9109</name>
</gene>